<evidence type="ECO:0000256" key="2">
    <source>
        <dbReference type="SAM" id="Phobius"/>
    </source>
</evidence>
<dbReference type="Proteomes" id="UP000774326">
    <property type="component" value="Unassembled WGS sequence"/>
</dbReference>
<feature type="region of interest" description="Disordered" evidence="1">
    <location>
        <begin position="456"/>
        <end position="499"/>
    </location>
</feature>
<evidence type="ECO:0000313" key="3">
    <source>
        <dbReference type="EMBL" id="KAH3684736.1"/>
    </source>
</evidence>
<feature type="compositionally biased region" description="Polar residues" evidence="1">
    <location>
        <begin position="469"/>
        <end position="480"/>
    </location>
</feature>
<dbReference type="EMBL" id="JAEUBG010002350">
    <property type="protein sequence ID" value="KAH3684736.1"/>
    <property type="molecule type" value="Genomic_DNA"/>
</dbReference>
<reference evidence="3" key="2">
    <citation type="submission" date="2021-01" db="EMBL/GenBank/DDBJ databases">
        <authorList>
            <person name="Schikora-Tamarit M.A."/>
        </authorList>
    </citation>
    <scope>NUCLEOTIDE SEQUENCE</scope>
    <source>
        <strain evidence="3">CBS2887</strain>
    </source>
</reference>
<name>A0A9P8TMX2_WICPI</name>
<keyword evidence="2" id="KW-1133">Transmembrane helix</keyword>
<feature type="region of interest" description="Disordered" evidence="1">
    <location>
        <begin position="122"/>
        <end position="148"/>
    </location>
</feature>
<dbReference type="AlphaFoldDB" id="A0A9P8TMX2"/>
<dbReference type="OrthoDB" id="5581259at2759"/>
<evidence type="ECO:0000313" key="4">
    <source>
        <dbReference type="Proteomes" id="UP000774326"/>
    </source>
</evidence>
<feature type="transmembrane region" description="Helical" evidence="2">
    <location>
        <begin position="267"/>
        <end position="285"/>
    </location>
</feature>
<sequence length="499" mass="56119">MPASVDLKTKDTQNAEPNFRKLLIGTDSNIGLRQNPLGVDSSFTKSSLFPSADVEVDVDRLVDELIKENEEAMREVKSPFESTKRKKHKKRRELQRVDTPEPVSLNLEEEELIYALLESNNKSDDEEEETLQQAPPNSPSPAEGATKPHLISGLTSLVAAETGSADKDGLFDDLGMDSFSKSETSKTSLNSKNFDELVSQKKKSQSSKVNDYLSIKLPKVDLYPYCKLAIEQIHLQNLWVLSHLLTILGILFYLYGRMSNNNELEYYSYKVGTMGSVLTYLIVLYRANFEEQIVEFNENKNEVTVKTKIMTMSEFVRNENAQLLGFVILWNFTPMSIIKLAPFFIYSGLNLTSFFTLEIIPDYSFSTALLPLLSYLEVPLLITASHFDLISFGVVLRESIEESNAYPFVIFSFIWLLRYESSEACRSSFNLIFSFVLSLFTQLTSLPSSFGKKEPDTNVGTGFTEKHNGPSTETRFQSMAESLAEDGGSSATLTAEIQS</sequence>
<keyword evidence="2" id="KW-0812">Transmembrane</keyword>
<keyword evidence="2" id="KW-0472">Membrane</keyword>
<feature type="compositionally biased region" description="Polar residues" evidence="1">
    <location>
        <begin position="489"/>
        <end position="499"/>
    </location>
</feature>
<feature type="transmembrane region" description="Helical" evidence="2">
    <location>
        <begin position="237"/>
        <end position="255"/>
    </location>
</feature>
<feature type="transmembrane region" description="Helical" evidence="2">
    <location>
        <begin position="323"/>
        <end position="345"/>
    </location>
</feature>
<gene>
    <name evidence="3" type="ORF">WICPIJ_004267</name>
</gene>
<proteinExistence type="predicted"/>
<organism evidence="3 4">
    <name type="scientific">Wickerhamomyces pijperi</name>
    <name type="common">Yeast</name>
    <name type="synonym">Pichia pijperi</name>
    <dbReference type="NCBI Taxonomy" id="599730"/>
    <lineage>
        <taxon>Eukaryota</taxon>
        <taxon>Fungi</taxon>
        <taxon>Dikarya</taxon>
        <taxon>Ascomycota</taxon>
        <taxon>Saccharomycotina</taxon>
        <taxon>Saccharomycetes</taxon>
        <taxon>Phaffomycetales</taxon>
        <taxon>Wickerhamomycetaceae</taxon>
        <taxon>Wickerhamomyces</taxon>
    </lineage>
</organism>
<feature type="compositionally biased region" description="Basic residues" evidence="1">
    <location>
        <begin position="84"/>
        <end position="93"/>
    </location>
</feature>
<feature type="region of interest" description="Disordered" evidence="1">
    <location>
        <begin position="75"/>
        <end position="103"/>
    </location>
</feature>
<keyword evidence="4" id="KW-1185">Reference proteome</keyword>
<comment type="caution">
    <text evidence="3">The sequence shown here is derived from an EMBL/GenBank/DDBJ whole genome shotgun (WGS) entry which is preliminary data.</text>
</comment>
<reference evidence="3" key="1">
    <citation type="journal article" date="2021" name="Open Biol.">
        <title>Shared evolutionary footprints suggest mitochondrial oxidative damage underlies multiple complex I losses in fungi.</title>
        <authorList>
            <person name="Schikora-Tamarit M.A."/>
            <person name="Marcet-Houben M."/>
            <person name="Nosek J."/>
            <person name="Gabaldon T."/>
        </authorList>
    </citation>
    <scope>NUCLEOTIDE SEQUENCE</scope>
    <source>
        <strain evidence="3">CBS2887</strain>
    </source>
</reference>
<accession>A0A9P8TMX2</accession>
<evidence type="ECO:0000256" key="1">
    <source>
        <dbReference type="SAM" id="MobiDB-lite"/>
    </source>
</evidence>
<protein>
    <submittedName>
        <fullName evidence="3">Uncharacterized protein</fullName>
    </submittedName>
</protein>